<dbReference type="EMBL" id="JACJHR010000015">
    <property type="protein sequence ID" value="MBB2500087.1"/>
    <property type="molecule type" value="Genomic_DNA"/>
</dbReference>
<protein>
    <recommendedName>
        <fullName evidence="4">Pectate lyase superfamily protein domain-containing protein</fullName>
    </recommendedName>
</protein>
<sequence>MVPSVPHSGSRHRRRPTAGNAAQRDRRHLARETSARPRRPAEGMLRNPTIVLGCAAGRSLQSASMRRSGGAGSLKTLPALVFIGCIGLSGCSAHAASTAPDWITFAGGRLAYGTDAQGNRIPDFSRVGYRNGDAPPPELPVATTVGPQPSGDDTARIQQAIDQVANSGKPGAVQLAAGDYRLEGTLRISASNVELRGAGSGAHGTRLVAAGKLHTLVTIAGTGSRVSAGSPVPVASGYVPVGADQLDVSDASALHVGDHVIVQRPQEQAWIHAIGMDQIPPRPDGTPSKQWTPNAGLQFDRTITAVNGKTVRFDVPLTNALESQYTHATVTRYSYPGRISGSGLAHLSADGSEFEQDPAWHNDGFFKSQLVSVDAAEDSWVNDVVADHFGSAFGTGENALRISLLNTSSLDESVPQDIHDQPAAYTISGQETLVRQCVVTGSNVHAWITQARVPGPNVISHCTATNTGSRILDAGPHQRWASGTLYDDLTVSPPSGHLQLSDRQWMGSGQGWAGANSVLWNCGTGSYLVENPPTAHNWALGCTGTQSKPPAGHRTGEIVSPGKHLPPESLYDEQLAERR</sequence>
<organism evidence="2 3">
    <name type="scientific">Amycolatopsis echigonensis</name>
    <dbReference type="NCBI Taxonomy" id="2576905"/>
    <lineage>
        <taxon>Bacteria</taxon>
        <taxon>Bacillati</taxon>
        <taxon>Actinomycetota</taxon>
        <taxon>Actinomycetes</taxon>
        <taxon>Pseudonocardiales</taxon>
        <taxon>Pseudonocardiaceae</taxon>
        <taxon>Amycolatopsis</taxon>
    </lineage>
</organism>
<evidence type="ECO:0000313" key="2">
    <source>
        <dbReference type="EMBL" id="MBB2500087.1"/>
    </source>
</evidence>
<feature type="compositionally biased region" description="Basic and acidic residues" evidence="1">
    <location>
        <begin position="30"/>
        <end position="41"/>
    </location>
</feature>
<comment type="caution">
    <text evidence="2">The sequence shown here is derived from an EMBL/GenBank/DDBJ whole genome shotgun (WGS) entry which is preliminary data.</text>
</comment>
<evidence type="ECO:0000313" key="3">
    <source>
        <dbReference type="Proteomes" id="UP000550260"/>
    </source>
</evidence>
<dbReference type="Proteomes" id="UP000550260">
    <property type="component" value="Unassembled WGS sequence"/>
</dbReference>
<dbReference type="AlphaFoldDB" id="A0A8E2B3P8"/>
<dbReference type="Gene3D" id="2.160.20.10">
    <property type="entry name" value="Single-stranded right-handed beta-helix, Pectin lyase-like"/>
    <property type="match status" value="1"/>
</dbReference>
<name>A0A8E2B3P8_9PSEU</name>
<evidence type="ECO:0008006" key="4">
    <source>
        <dbReference type="Google" id="ProtNLM"/>
    </source>
</evidence>
<feature type="region of interest" description="Disordered" evidence="1">
    <location>
        <begin position="546"/>
        <end position="579"/>
    </location>
</feature>
<dbReference type="InterPro" id="IPR012334">
    <property type="entry name" value="Pectin_lyas_fold"/>
</dbReference>
<dbReference type="InterPro" id="IPR011050">
    <property type="entry name" value="Pectin_lyase_fold/virulence"/>
</dbReference>
<feature type="region of interest" description="Disordered" evidence="1">
    <location>
        <begin position="1"/>
        <end position="41"/>
    </location>
</feature>
<evidence type="ECO:0000256" key="1">
    <source>
        <dbReference type="SAM" id="MobiDB-lite"/>
    </source>
</evidence>
<gene>
    <name evidence="2" type="ORF">H5411_13245</name>
</gene>
<dbReference type="SUPFAM" id="SSF51126">
    <property type="entry name" value="Pectin lyase-like"/>
    <property type="match status" value="1"/>
</dbReference>
<accession>A0A8E2B3P8</accession>
<reference evidence="2 3" key="1">
    <citation type="submission" date="2020-08" db="EMBL/GenBank/DDBJ databases">
        <title>Amycolatopsis echigonensis JCM 21831.</title>
        <authorList>
            <person name="Tedsree N."/>
            <person name="Kuncharoen N."/>
            <person name="Likhitwitayawuid K."/>
            <person name="Tanasupawat S."/>
        </authorList>
    </citation>
    <scope>NUCLEOTIDE SEQUENCE [LARGE SCALE GENOMIC DNA]</scope>
    <source>
        <strain evidence="2 3">JCM 21831</strain>
    </source>
</reference>
<proteinExistence type="predicted"/>